<dbReference type="PANTHER" id="PTHR13085">
    <property type="entry name" value="MICROSOMAL SIGNAL PEPTIDASE 25 KDA SUBUNIT"/>
    <property type="match status" value="1"/>
</dbReference>
<feature type="transmembrane region" description="Helical" evidence="10">
    <location>
        <begin position="85"/>
        <end position="103"/>
    </location>
</feature>
<keyword evidence="6 10" id="KW-1133">Transmembrane helix</keyword>
<evidence type="ECO:0000256" key="8">
    <source>
        <dbReference type="ARBA" id="ARBA00045608"/>
    </source>
</evidence>
<dbReference type="OrthoDB" id="29558at2759"/>
<dbReference type="GO" id="GO:0045047">
    <property type="term" value="P:protein targeting to ER"/>
    <property type="evidence" value="ECO:0007669"/>
    <property type="project" value="TreeGrafter"/>
</dbReference>
<gene>
    <name evidence="11" type="ORF">CONPUDRAFT_138723</name>
</gene>
<evidence type="ECO:0000256" key="10">
    <source>
        <dbReference type="SAM" id="Phobius"/>
    </source>
</evidence>
<dbReference type="GO" id="GO:0006465">
    <property type="term" value="P:signal peptide processing"/>
    <property type="evidence" value="ECO:0007669"/>
    <property type="project" value="InterPro"/>
</dbReference>
<keyword evidence="7 10" id="KW-0472">Membrane</keyword>
<dbReference type="KEGG" id="cput:CONPUDRAFT_138723"/>
<comment type="caution">
    <text evidence="11">The sequence shown here is derived from an EMBL/GenBank/DDBJ whole genome shotgun (WGS) entry which is preliminary data.</text>
</comment>
<dbReference type="EMBL" id="JH711582">
    <property type="protein sequence ID" value="EIW78447.1"/>
    <property type="molecule type" value="Genomic_DNA"/>
</dbReference>
<proteinExistence type="inferred from homology"/>
<name>A0A5M3MHB1_CONPW</name>
<evidence type="ECO:0000256" key="7">
    <source>
        <dbReference type="ARBA" id="ARBA00023136"/>
    </source>
</evidence>
<reference evidence="12" key="1">
    <citation type="journal article" date="2012" name="Science">
        <title>The Paleozoic origin of enzymatic lignin decomposition reconstructed from 31 fungal genomes.</title>
        <authorList>
            <person name="Floudas D."/>
            <person name="Binder M."/>
            <person name="Riley R."/>
            <person name="Barry K."/>
            <person name="Blanchette R.A."/>
            <person name="Henrissat B."/>
            <person name="Martinez A.T."/>
            <person name="Otillar R."/>
            <person name="Spatafora J.W."/>
            <person name="Yadav J.S."/>
            <person name="Aerts A."/>
            <person name="Benoit I."/>
            <person name="Boyd A."/>
            <person name="Carlson A."/>
            <person name="Copeland A."/>
            <person name="Coutinho P.M."/>
            <person name="de Vries R.P."/>
            <person name="Ferreira P."/>
            <person name="Findley K."/>
            <person name="Foster B."/>
            <person name="Gaskell J."/>
            <person name="Glotzer D."/>
            <person name="Gorecki P."/>
            <person name="Heitman J."/>
            <person name="Hesse C."/>
            <person name="Hori C."/>
            <person name="Igarashi K."/>
            <person name="Jurgens J.A."/>
            <person name="Kallen N."/>
            <person name="Kersten P."/>
            <person name="Kohler A."/>
            <person name="Kuees U."/>
            <person name="Kumar T.K.A."/>
            <person name="Kuo A."/>
            <person name="LaButti K."/>
            <person name="Larrondo L.F."/>
            <person name="Lindquist E."/>
            <person name="Ling A."/>
            <person name="Lombard V."/>
            <person name="Lucas S."/>
            <person name="Lundell T."/>
            <person name="Martin R."/>
            <person name="McLaughlin D.J."/>
            <person name="Morgenstern I."/>
            <person name="Morin E."/>
            <person name="Murat C."/>
            <person name="Nagy L.G."/>
            <person name="Nolan M."/>
            <person name="Ohm R.A."/>
            <person name="Patyshakuliyeva A."/>
            <person name="Rokas A."/>
            <person name="Ruiz-Duenas F.J."/>
            <person name="Sabat G."/>
            <person name="Salamov A."/>
            <person name="Samejima M."/>
            <person name="Schmutz J."/>
            <person name="Slot J.C."/>
            <person name="St John F."/>
            <person name="Stenlid J."/>
            <person name="Sun H."/>
            <person name="Sun S."/>
            <person name="Syed K."/>
            <person name="Tsang A."/>
            <person name="Wiebenga A."/>
            <person name="Young D."/>
            <person name="Pisabarro A."/>
            <person name="Eastwood D.C."/>
            <person name="Martin F."/>
            <person name="Cullen D."/>
            <person name="Grigoriev I.V."/>
            <person name="Hibbett D.S."/>
        </authorList>
    </citation>
    <scope>NUCLEOTIDE SEQUENCE [LARGE SCALE GENOMIC DNA]</scope>
    <source>
        <strain evidence="12">RWD-64-598 SS2</strain>
    </source>
</reference>
<keyword evidence="5" id="KW-0256">Endoplasmic reticulum</keyword>
<dbReference type="InterPro" id="IPR009582">
    <property type="entry name" value="Spc2/SPCS2"/>
</dbReference>
<evidence type="ECO:0000313" key="11">
    <source>
        <dbReference type="EMBL" id="EIW78447.1"/>
    </source>
</evidence>
<dbReference type="Pfam" id="PF06703">
    <property type="entry name" value="SPC25"/>
    <property type="match status" value="1"/>
</dbReference>
<evidence type="ECO:0000313" key="12">
    <source>
        <dbReference type="Proteomes" id="UP000053558"/>
    </source>
</evidence>
<dbReference type="Proteomes" id="UP000053558">
    <property type="component" value="Unassembled WGS sequence"/>
</dbReference>
<evidence type="ECO:0000256" key="6">
    <source>
        <dbReference type="ARBA" id="ARBA00022989"/>
    </source>
</evidence>
<evidence type="ECO:0000256" key="9">
    <source>
        <dbReference type="SAM" id="MobiDB-lite"/>
    </source>
</evidence>
<dbReference type="RefSeq" id="XP_007771481.1">
    <property type="nucleotide sequence ID" value="XM_007773291.1"/>
</dbReference>
<feature type="compositionally biased region" description="Polar residues" evidence="9">
    <location>
        <begin position="13"/>
        <end position="26"/>
    </location>
</feature>
<comment type="function">
    <text evidence="8">Component of the signal peptidase complex (SPC) which catalyzes the cleavage of N-terminal signal sequences from nascent proteins as they are translocated into the lumen of the endoplasmic reticulum. Enhances the enzymatic activity of SPC and facilitates the interactions between different components of the translocation site.</text>
</comment>
<dbReference type="GeneID" id="19201247"/>
<comment type="subcellular location">
    <subcellularLocation>
        <location evidence="1">Endoplasmic reticulum membrane</location>
        <topology evidence="1">Multi-pass membrane protein</topology>
    </subcellularLocation>
</comment>
<evidence type="ECO:0000256" key="2">
    <source>
        <dbReference type="ARBA" id="ARBA00007324"/>
    </source>
</evidence>
<evidence type="ECO:0000256" key="1">
    <source>
        <dbReference type="ARBA" id="ARBA00004477"/>
    </source>
</evidence>
<evidence type="ECO:0000256" key="3">
    <source>
        <dbReference type="ARBA" id="ARBA00017057"/>
    </source>
</evidence>
<evidence type="ECO:0000256" key="5">
    <source>
        <dbReference type="ARBA" id="ARBA00022824"/>
    </source>
</evidence>
<dbReference type="GO" id="GO:0005787">
    <property type="term" value="C:signal peptidase complex"/>
    <property type="evidence" value="ECO:0007669"/>
    <property type="project" value="InterPro"/>
</dbReference>
<protein>
    <recommendedName>
        <fullName evidence="3">Signal peptidase complex subunit 2</fullName>
    </recommendedName>
</protein>
<evidence type="ECO:0000256" key="4">
    <source>
        <dbReference type="ARBA" id="ARBA00022692"/>
    </source>
</evidence>
<comment type="similarity">
    <text evidence="2">Belongs to the SPCS2 family.</text>
</comment>
<dbReference type="AlphaFoldDB" id="A0A5M3MHB1"/>
<organism evidence="11 12">
    <name type="scientific">Coniophora puteana (strain RWD-64-598)</name>
    <name type="common">Brown rot fungus</name>
    <dbReference type="NCBI Taxonomy" id="741705"/>
    <lineage>
        <taxon>Eukaryota</taxon>
        <taxon>Fungi</taxon>
        <taxon>Dikarya</taxon>
        <taxon>Basidiomycota</taxon>
        <taxon>Agaricomycotina</taxon>
        <taxon>Agaricomycetes</taxon>
        <taxon>Agaricomycetidae</taxon>
        <taxon>Boletales</taxon>
        <taxon>Coniophorineae</taxon>
        <taxon>Coniophoraceae</taxon>
        <taxon>Coniophora</taxon>
    </lineage>
</organism>
<keyword evidence="4 10" id="KW-0812">Transmembrane</keyword>
<sequence>MAPKNVKEASPAPETTPSRRASSSSLPEKPPGPLSVPVSPDERETVKINNMNQTDLKNACDDALKRYLSRPTLFKQIYLHTDVRLALGWAGVFVAVATGVYGYKVDFETAKPLVWAGFLLYLLLTGLQTAYAYFVEGDVVFVGKRKTFSKRIVTERITISSRTLPVSSPISPNSISQSSSPSYELAVSYVQSAAGGRSLLSKGRSRASRSYASFFDAKGVMAQATFEDWVGKLVEDVMDSRAA</sequence>
<dbReference type="PANTHER" id="PTHR13085:SF0">
    <property type="entry name" value="SIGNAL PEPTIDASE COMPLEX SUBUNIT 2"/>
    <property type="match status" value="1"/>
</dbReference>
<accession>A0A5M3MHB1</accession>
<dbReference type="OMA" id="KHACDDA"/>
<feature type="transmembrane region" description="Helical" evidence="10">
    <location>
        <begin position="115"/>
        <end position="135"/>
    </location>
</feature>
<keyword evidence="12" id="KW-1185">Reference proteome</keyword>
<feature type="region of interest" description="Disordered" evidence="9">
    <location>
        <begin position="1"/>
        <end position="40"/>
    </location>
</feature>